<gene>
    <name evidence="7" type="ORF">KQ910_20650</name>
</gene>
<evidence type="ECO:0000256" key="6">
    <source>
        <dbReference type="SAM" id="Phobius"/>
    </source>
</evidence>
<evidence type="ECO:0000313" key="8">
    <source>
        <dbReference type="Proteomes" id="UP000727907"/>
    </source>
</evidence>
<accession>A0ABS6ISL5</accession>
<reference evidence="7 8" key="1">
    <citation type="submission" date="2021-06" db="EMBL/GenBank/DDBJ databases">
        <authorList>
            <person name="Lee D.H."/>
        </authorList>
    </citation>
    <scope>NUCLEOTIDE SEQUENCE [LARGE SCALE GENOMIC DNA]</scope>
    <source>
        <strain evidence="7 8">MMS21-HV4-11</strain>
    </source>
</reference>
<dbReference type="Pfam" id="PF02653">
    <property type="entry name" value="BPD_transp_2"/>
    <property type="match status" value="1"/>
</dbReference>
<evidence type="ECO:0000256" key="1">
    <source>
        <dbReference type="ARBA" id="ARBA00004651"/>
    </source>
</evidence>
<name>A0ABS6ISL5_9HYPH</name>
<dbReference type="Proteomes" id="UP000727907">
    <property type="component" value="Unassembled WGS sequence"/>
</dbReference>
<evidence type="ECO:0000256" key="5">
    <source>
        <dbReference type="ARBA" id="ARBA00023136"/>
    </source>
</evidence>
<dbReference type="InterPro" id="IPR001851">
    <property type="entry name" value="ABC_transp_permease"/>
</dbReference>
<feature type="transmembrane region" description="Helical" evidence="6">
    <location>
        <begin position="153"/>
        <end position="173"/>
    </location>
</feature>
<dbReference type="EMBL" id="JAHOPB010000002">
    <property type="protein sequence ID" value="MBU8876195.1"/>
    <property type="molecule type" value="Genomic_DNA"/>
</dbReference>
<feature type="transmembrane region" description="Helical" evidence="6">
    <location>
        <begin position="76"/>
        <end position="95"/>
    </location>
</feature>
<comment type="caution">
    <text evidence="7">The sequence shown here is derived from an EMBL/GenBank/DDBJ whole genome shotgun (WGS) entry which is preliminary data.</text>
</comment>
<evidence type="ECO:0000313" key="7">
    <source>
        <dbReference type="EMBL" id="MBU8876195.1"/>
    </source>
</evidence>
<evidence type="ECO:0000256" key="3">
    <source>
        <dbReference type="ARBA" id="ARBA00022692"/>
    </source>
</evidence>
<protein>
    <submittedName>
        <fullName evidence="7">Branched-chain amino acid ABC transporter permease</fullName>
    </submittedName>
</protein>
<keyword evidence="5 6" id="KW-0472">Membrane</keyword>
<sequence length="312" mass="32879">MRTVWTMGFVATAALAFCLPDFIVFRFTQAAIWAIALMGLVILCGISGQFSFAQAALFGIGGYGAAMLGAHTSLPAYAGLLLAPLLGFATGYGVGRVAGRHSLWTQALVTYAFAIAFPQLLRWRLIEQWTGGVQGLYLDFPTPPTDLLSNDRWAFLMSLAILGAGMWLAHNLIHSRSGRALRAARDNEVSAEAQGIRVPQARALASAIAGAYIAIAGCLSAWQFGFVGPGSYNFALSVQMLFGLVIGGMQSLAGAILGGLFLQFFPDVTAGLGKGFSALLYGVLLIAAMVAMPSGLAGALARLAAWLKIRRP</sequence>
<comment type="subcellular location">
    <subcellularLocation>
        <location evidence="1">Cell membrane</location>
        <topology evidence="1">Multi-pass membrane protein</topology>
    </subcellularLocation>
</comment>
<feature type="transmembrane region" description="Helical" evidence="6">
    <location>
        <begin position="203"/>
        <end position="222"/>
    </location>
</feature>
<feature type="transmembrane region" description="Helical" evidence="6">
    <location>
        <begin position="102"/>
        <end position="121"/>
    </location>
</feature>
<feature type="transmembrane region" description="Helical" evidence="6">
    <location>
        <begin position="242"/>
        <end position="266"/>
    </location>
</feature>
<dbReference type="InterPro" id="IPR043428">
    <property type="entry name" value="LivM-like"/>
</dbReference>
<dbReference type="PANTHER" id="PTHR30482">
    <property type="entry name" value="HIGH-AFFINITY BRANCHED-CHAIN AMINO ACID TRANSPORT SYSTEM PERMEASE"/>
    <property type="match status" value="1"/>
</dbReference>
<feature type="transmembrane region" description="Helical" evidence="6">
    <location>
        <begin position="26"/>
        <end position="45"/>
    </location>
</feature>
<keyword evidence="3 6" id="KW-0812">Transmembrane</keyword>
<keyword evidence="2" id="KW-1003">Cell membrane</keyword>
<evidence type="ECO:0000256" key="2">
    <source>
        <dbReference type="ARBA" id="ARBA00022475"/>
    </source>
</evidence>
<dbReference type="PANTHER" id="PTHR30482:SF20">
    <property type="entry name" value="HIGH-AFFINITY BRANCHED-CHAIN AMINO ACID TRANSPORT SYSTEM PERMEASE PROTEIN LIVM"/>
    <property type="match status" value="1"/>
</dbReference>
<dbReference type="RefSeq" id="WP_216964794.1">
    <property type="nucleotide sequence ID" value="NZ_JAHOPB010000002.1"/>
</dbReference>
<dbReference type="CDD" id="cd06581">
    <property type="entry name" value="TM_PBP1_LivM_like"/>
    <property type="match status" value="1"/>
</dbReference>
<feature type="transmembrane region" description="Helical" evidence="6">
    <location>
        <begin position="278"/>
        <end position="305"/>
    </location>
</feature>
<proteinExistence type="predicted"/>
<organism evidence="7 8">
    <name type="scientific">Reyranella humidisoli</name>
    <dbReference type="NCBI Taxonomy" id="2849149"/>
    <lineage>
        <taxon>Bacteria</taxon>
        <taxon>Pseudomonadati</taxon>
        <taxon>Pseudomonadota</taxon>
        <taxon>Alphaproteobacteria</taxon>
        <taxon>Hyphomicrobiales</taxon>
        <taxon>Reyranellaceae</taxon>
        <taxon>Reyranella</taxon>
    </lineage>
</organism>
<keyword evidence="8" id="KW-1185">Reference proteome</keyword>
<evidence type="ECO:0000256" key="4">
    <source>
        <dbReference type="ARBA" id="ARBA00022989"/>
    </source>
</evidence>
<keyword evidence="4 6" id="KW-1133">Transmembrane helix</keyword>